<dbReference type="Proteomes" id="UP000034164">
    <property type="component" value="Unassembled WGS sequence"/>
</dbReference>
<proteinExistence type="predicted"/>
<feature type="domain" description="SigF-like NTF2-like" evidence="3">
    <location>
        <begin position="1"/>
        <end position="113"/>
    </location>
</feature>
<reference evidence="5" key="1">
    <citation type="journal article" date="2015" name="PLoS Genet.">
        <title>The dynamic genome and transcriptome of the human fungal pathogen Blastomyces and close relative Emmonsia.</title>
        <authorList>
            <person name="Munoz J.F."/>
            <person name="Gauthier G.M."/>
            <person name="Desjardins C.A."/>
            <person name="Gallo J.E."/>
            <person name="Holder J."/>
            <person name="Sullivan T.D."/>
            <person name="Marty A.J."/>
            <person name="Carmen J.C."/>
            <person name="Chen Z."/>
            <person name="Ding L."/>
            <person name="Gujja S."/>
            <person name="Magrini V."/>
            <person name="Misas E."/>
            <person name="Mitreva M."/>
            <person name="Priest M."/>
            <person name="Saif S."/>
            <person name="Whiston E.A."/>
            <person name="Young S."/>
            <person name="Zeng Q."/>
            <person name="Goldman W.E."/>
            <person name="Mardis E.R."/>
            <person name="Taylor J.W."/>
            <person name="McEwen J.G."/>
            <person name="Clay O.K."/>
            <person name="Klein B.S."/>
            <person name="Cuomo C.A."/>
        </authorList>
    </citation>
    <scope>NUCLEOTIDE SEQUENCE [LARGE SCALE GENOMIC DNA]</scope>
    <source>
        <strain evidence="5">UAMH 3008</strain>
    </source>
</reference>
<feature type="transmembrane region" description="Helical" evidence="2">
    <location>
        <begin position="191"/>
        <end position="221"/>
    </location>
</feature>
<keyword evidence="2" id="KW-0812">Transmembrane</keyword>
<dbReference type="VEuPathDB" id="FungiDB:EMCG_03644"/>
<accession>A0A0G2HVR5</accession>
<dbReference type="OrthoDB" id="2344312at2759"/>
<feature type="compositionally biased region" description="Basic and acidic residues" evidence="1">
    <location>
        <begin position="140"/>
        <end position="154"/>
    </location>
</feature>
<evidence type="ECO:0000256" key="1">
    <source>
        <dbReference type="SAM" id="MobiDB-lite"/>
    </source>
</evidence>
<dbReference type="InterPro" id="IPR057514">
    <property type="entry name" value="NTF2_SigF"/>
</dbReference>
<organism evidence="4 5">
    <name type="scientific">[Emmonsia] crescens</name>
    <dbReference type="NCBI Taxonomy" id="73230"/>
    <lineage>
        <taxon>Eukaryota</taxon>
        <taxon>Fungi</taxon>
        <taxon>Dikarya</taxon>
        <taxon>Ascomycota</taxon>
        <taxon>Pezizomycotina</taxon>
        <taxon>Eurotiomycetes</taxon>
        <taxon>Eurotiomycetidae</taxon>
        <taxon>Onygenales</taxon>
        <taxon>Ajellomycetaceae</taxon>
        <taxon>Emergomyces</taxon>
    </lineage>
</organism>
<name>A0A0G2HVR5_9EURO</name>
<feature type="region of interest" description="Disordered" evidence="1">
    <location>
        <begin position="138"/>
        <end position="164"/>
    </location>
</feature>
<dbReference type="PANTHER" id="PTHR35393">
    <property type="entry name" value="CHROMOSOME 1, WHOLE GENOME SHOTGUN SEQUENCE"/>
    <property type="match status" value="1"/>
</dbReference>
<sequence length="255" mass="29081">MEDPVAEIPHIIHLLTQSLPSVQKQTIERFFTPSASFTHPLCRTGSFNGSRWRIIQIYRFYKIMSPHIDLDVHSVAFDKANFTLYVTLSQIFRLFIIPFYKANARFTVVLTLTPSAATQPQAPEADHSLSSSWLSGSDGFRSRGTPDHSPDRSSSHSYPHLEPMSQLPKTTPLYYISAQEDLYQISEVIKFVLPFGIGVFLMLAWHSFSTMFCVCAAWVLWPIVWAEEKELLPLKGGWKIRRAFDGKGVRRGKED</sequence>
<keyword evidence="2" id="KW-0472">Membrane</keyword>
<evidence type="ECO:0000256" key="2">
    <source>
        <dbReference type="SAM" id="Phobius"/>
    </source>
</evidence>
<dbReference type="EMBL" id="LCZI01001228">
    <property type="protein sequence ID" value="KKZ61855.1"/>
    <property type="molecule type" value="Genomic_DNA"/>
</dbReference>
<dbReference type="PANTHER" id="PTHR35393:SF1">
    <property type="entry name" value="SNOAL-LIKE DOMAIN-CONTAINING PROTEIN"/>
    <property type="match status" value="1"/>
</dbReference>
<evidence type="ECO:0000259" key="3">
    <source>
        <dbReference type="Pfam" id="PF24840"/>
    </source>
</evidence>
<comment type="caution">
    <text evidence="4">The sequence shown here is derived from an EMBL/GenBank/DDBJ whole genome shotgun (WGS) entry which is preliminary data.</text>
</comment>
<dbReference type="AlphaFoldDB" id="A0A0G2HVR5"/>
<evidence type="ECO:0000313" key="4">
    <source>
        <dbReference type="EMBL" id="KKZ61855.1"/>
    </source>
</evidence>
<evidence type="ECO:0000313" key="5">
    <source>
        <dbReference type="Proteomes" id="UP000034164"/>
    </source>
</evidence>
<feature type="domain" description="SigF-like NTF2-like" evidence="3">
    <location>
        <begin position="172"/>
        <end position="220"/>
    </location>
</feature>
<protein>
    <recommendedName>
        <fullName evidence="3">SigF-like NTF2-like domain-containing protein</fullName>
    </recommendedName>
</protein>
<keyword evidence="2" id="KW-1133">Transmembrane helix</keyword>
<gene>
    <name evidence="4" type="ORF">EMCG_03644</name>
</gene>
<dbReference type="Pfam" id="PF24840">
    <property type="entry name" value="NTF2_SigF"/>
    <property type="match status" value="2"/>
</dbReference>